<keyword evidence="4" id="KW-1185">Reference proteome</keyword>
<proteinExistence type="predicted"/>
<sequence length="118" mass="13226">MDWYRILITVVVALIRLSISPHEQDPEIRELLHLKQELSSNLKRASHLFSVENHYLGLGGVDPHPSCFTIGSNPLSACCRFWLLGAFWGPAGPRHLQKGETKSTAPQTRPCLDLQKPS</sequence>
<keyword evidence="2" id="KW-0732">Signal</keyword>
<dbReference type="Proteomes" id="UP001345963">
    <property type="component" value="Unassembled WGS sequence"/>
</dbReference>
<feature type="chain" id="PRO_5045648167" evidence="2">
    <location>
        <begin position="21"/>
        <end position="118"/>
    </location>
</feature>
<accession>A0ABU7B8B9</accession>
<evidence type="ECO:0000313" key="4">
    <source>
        <dbReference type="Proteomes" id="UP001345963"/>
    </source>
</evidence>
<dbReference type="EMBL" id="JAHUTI010043834">
    <property type="protein sequence ID" value="MED6246633.1"/>
    <property type="molecule type" value="Genomic_DNA"/>
</dbReference>
<evidence type="ECO:0000313" key="3">
    <source>
        <dbReference type="EMBL" id="MED6246633.1"/>
    </source>
</evidence>
<evidence type="ECO:0000256" key="2">
    <source>
        <dbReference type="SAM" id="SignalP"/>
    </source>
</evidence>
<name>A0ABU7B8B9_9TELE</name>
<gene>
    <name evidence="3" type="ORF">ATANTOWER_021047</name>
</gene>
<comment type="caution">
    <text evidence="3">The sequence shown here is derived from an EMBL/GenBank/DDBJ whole genome shotgun (WGS) entry which is preliminary data.</text>
</comment>
<reference evidence="3 4" key="1">
    <citation type="submission" date="2021-07" db="EMBL/GenBank/DDBJ databases">
        <authorList>
            <person name="Palmer J.M."/>
        </authorList>
    </citation>
    <scope>NUCLEOTIDE SEQUENCE [LARGE SCALE GENOMIC DNA]</scope>
    <source>
        <strain evidence="3 4">AT_MEX2019</strain>
        <tissue evidence="3">Muscle</tissue>
    </source>
</reference>
<feature type="region of interest" description="Disordered" evidence="1">
    <location>
        <begin position="95"/>
        <end position="118"/>
    </location>
</feature>
<organism evidence="3 4">
    <name type="scientific">Ataeniobius toweri</name>
    <dbReference type="NCBI Taxonomy" id="208326"/>
    <lineage>
        <taxon>Eukaryota</taxon>
        <taxon>Metazoa</taxon>
        <taxon>Chordata</taxon>
        <taxon>Craniata</taxon>
        <taxon>Vertebrata</taxon>
        <taxon>Euteleostomi</taxon>
        <taxon>Actinopterygii</taxon>
        <taxon>Neopterygii</taxon>
        <taxon>Teleostei</taxon>
        <taxon>Neoteleostei</taxon>
        <taxon>Acanthomorphata</taxon>
        <taxon>Ovalentaria</taxon>
        <taxon>Atherinomorphae</taxon>
        <taxon>Cyprinodontiformes</taxon>
        <taxon>Goodeidae</taxon>
        <taxon>Ataeniobius</taxon>
    </lineage>
</organism>
<evidence type="ECO:0000256" key="1">
    <source>
        <dbReference type="SAM" id="MobiDB-lite"/>
    </source>
</evidence>
<protein>
    <submittedName>
        <fullName evidence="3">Uncharacterized protein</fullName>
    </submittedName>
</protein>
<feature type="signal peptide" evidence="2">
    <location>
        <begin position="1"/>
        <end position="20"/>
    </location>
</feature>